<dbReference type="AlphaFoldDB" id="A0A0A1T9T0"/>
<sequence length="182" mass="21206">MKLPDDSFGLELRELADQGWSARDIIWPDFKDKDADLADGIRRVGDNKSLILRLNIDGIQVPDIPDSAIEYCQFEVSCVLRKNIRQRFLNIHGTILSSPSLFYEYTHACGAWHAFLNTRLTRWSWLQYFKVDPELRFRDQLVGGILTSNIPSVMMSEDWDYADDQIPIWFKDWEVTGKPYSN</sequence>
<dbReference type="Proteomes" id="UP000039046">
    <property type="component" value="Unassembled WGS sequence"/>
</dbReference>
<dbReference type="EMBL" id="CDHN01000001">
    <property type="protein sequence ID" value="CEJ82955.1"/>
    <property type="molecule type" value="Genomic_DNA"/>
</dbReference>
<protein>
    <submittedName>
        <fullName evidence="1">Uncharacterized protein</fullName>
    </submittedName>
</protein>
<organism evidence="1 2">
    <name type="scientific">[Torrubiella] hemipterigena</name>
    <dbReference type="NCBI Taxonomy" id="1531966"/>
    <lineage>
        <taxon>Eukaryota</taxon>
        <taxon>Fungi</taxon>
        <taxon>Dikarya</taxon>
        <taxon>Ascomycota</taxon>
        <taxon>Pezizomycotina</taxon>
        <taxon>Sordariomycetes</taxon>
        <taxon>Hypocreomycetidae</taxon>
        <taxon>Hypocreales</taxon>
        <taxon>Clavicipitaceae</taxon>
        <taxon>Clavicipitaceae incertae sedis</taxon>
        <taxon>'Torrubiella' clade</taxon>
    </lineage>
</organism>
<evidence type="ECO:0000313" key="1">
    <source>
        <dbReference type="EMBL" id="CEJ82955.1"/>
    </source>
</evidence>
<accession>A0A0A1T9T0</accession>
<evidence type="ECO:0000313" key="2">
    <source>
        <dbReference type="Proteomes" id="UP000039046"/>
    </source>
</evidence>
<reference evidence="1 2" key="1">
    <citation type="journal article" date="2015" name="Genome Announc.">
        <title>Draft Genome Sequence and Gene Annotation of the Entomopathogenic Fungus Verticillium hemipterigenum.</title>
        <authorList>
            <person name="Horn F."/>
            <person name="Habel A."/>
            <person name="Scharf D.H."/>
            <person name="Dworschak J."/>
            <person name="Brakhage A.A."/>
            <person name="Guthke R."/>
            <person name="Hertweck C."/>
            <person name="Linde J."/>
        </authorList>
    </citation>
    <scope>NUCLEOTIDE SEQUENCE [LARGE SCALE GENOMIC DNA]</scope>
</reference>
<dbReference type="HOGENOM" id="CLU_1483004_0_0_1"/>
<gene>
    <name evidence="1" type="ORF">VHEMI02992</name>
</gene>
<name>A0A0A1T9T0_9HYPO</name>
<dbReference type="STRING" id="1531966.A0A0A1T9T0"/>
<keyword evidence="2" id="KW-1185">Reference proteome</keyword>
<proteinExistence type="predicted"/>
<dbReference type="OrthoDB" id="10025998at2759"/>